<evidence type="ECO:0000313" key="3">
    <source>
        <dbReference type="EMBL" id="KFJ02050.1"/>
    </source>
</evidence>
<keyword evidence="2" id="KW-1133">Transmembrane helix</keyword>
<keyword evidence="2" id="KW-0472">Membrane</keyword>
<comment type="caution">
    <text evidence="3">The sequence shown here is derived from an EMBL/GenBank/DDBJ whole genome shotgun (WGS) entry which is preliminary data.</text>
</comment>
<feature type="compositionally biased region" description="Low complexity" evidence="1">
    <location>
        <begin position="11"/>
        <end position="20"/>
    </location>
</feature>
<evidence type="ECO:0000256" key="2">
    <source>
        <dbReference type="SAM" id="Phobius"/>
    </source>
</evidence>
<organism evidence="3 4">
    <name type="scientific">Bifidobacterium thermacidophilum subsp. thermacidophilum</name>
    <dbReference type="NCBI Taxonomy" id="79262"/>
    <lineage>
        <taxon>Bacteria</taxon>
        <taxon>Bacillati</taxon>
        <taxon>Actinomycetota</taxon>
        <taxon>Actinomycetes</taxon>
        <taxon>Bifidobacteriales</taxon>
        <taxon>Bifidobacteriaceae</taxon>
        <taxon>Bifidobacterium</taxon>
    </lineage>
</organism>
<dbReference type="InterPro" id="IPR020109">
    <property type="entry name" value="Holin_r1t"/>
</dbReference>
<dbReference type="AlphaFoldDB" id="A0A087E2P9"/>
<reference evidence="3 4" key="1">
    <citation type="submission" date="2014-03" db="EMBL/GenBank/DDBJ databases">
        <title>Genomics of Bifidobacteria.</title>
        <authorList>
            <person name="Ventura M."/>
            <person name="Milani C."/>
            <person name="Lugli G.A."/>
        </authorList>
    </citation>
    <scope>NUCLEOTIDE SEQUENCE [LARGE SCALE GENOMIC DNA]</scope>
    <source>
        <strain evidence="3 4">LMG 21395</strain>
    </source>
</reference>
<name>A0A087E2P9_9BIFI</name>
<dbReference type="OrthoDB" id="3240269at2"/>
<feature type="compositionally biased region" description="Polar residues" evidence="1">
    <location>
        <begin position="1"/>
        <end position="10"/>
    </location>
</feature>
<sequence>MTTPTESTPDAAQDAAASENATAHTLTQWIKAAGVRAVKTAAQAALGIIPASALTIGGVDWLMVAGAAALAAVISLITSIAGIPEVSNGDNLKQITTN</sequence>
<gene>
    <name evidence="3" type="ORF">THER5_0225</name>
</gene>
<dbReference type="Pfam" id="PF16945">
    <property type="entry name" value="Phage_r1t_holin"/>
    <property type="match status" value="1"/>
</dbReference>
<feature type="transmembrane region" description="Helical" evidence="2">
    <location>
        <begin position="61"/>
        <end position="83"/>
    </location>
</feature>
<dbReference type="RefSeq" id="WP_029576109.1">
    <property type="nucleotide sequence ID" value="NZ_JGZT01000007.1"/>
</dbReference>
<evidence type="ECO:0000256" key="1">
    <source>
        <dbReference type="SAM" id="MobiDB-lite"/>
    </source>
</evidence>
<dbReference type="Proteomes" id="UP000029003">
    <property type="component" value="Unassembled WGS sequence"/>
</dbReference>
<keyword evidence="2" id="KW-0812">Transmembrane</keyword>
<feature type="region of interest" description="Disordered" evidence="1">
    <location>
        <begin position="1"/>
        <end position="20"/>
    </location>
</feature>
<proteinExistence type="predicted"/>
<evidence type="ECO:0000313" key="4">
    <source>
        <dbReference type="Proteomes" id="UP000029003"/>
    </source>
</evidence>
<protein>
    <submittedName>
        <fullName evidence="3">Phage holin</fullName>
    </submittedName>
</protein>
<accession>A0A087E2P9</accession>
<dbReference type="EMBL" id="JGZT01000007">
    <property type="protein sequence ID" value="KFJ02050.1"/>
    <property type="molecule type" value="Genomic_DNA"/>
</dbReference>